<evidence type="ECO:0000313" key="1">
    <source>
        <dbReference type="EMBL" id="OIW18130.1"/>
    </source>
</evidence>
<dbReference type="EMBL" id="CM007361">
    <property type="protein sequence ID" value="OIW18130.1"/>
    <property type="molecule type" value="Genomic_DNA"/>
</dbReference>
<reference evidence="1 2" key="1">
    <citation type="journal article" date="2017" name="Plant Biotechnol. J.">
        <title>A comprehensive draft genome sequence for lupin (Lupinus angustifolius), an emerging health food: insights into plant-microbe interactions and legume evolution.</title>
        <authorList>
            <person name="Hane J.K."/>
            <person name="Ming Y."/>
            <person name="Kamphuis L.G."/>
            <person name="Nelson M.N."/>
            <person name="Garg G."/>
            <person name="Atkins C.A."/>
            <person name="Bayer P.E."/>
            <person name="Bravo A."/>
            <person name="Bringans S."/>
            <person name="Cannon S."/>
            <person name="Edwards D."/>
            <person name="Foley R."/>
            <person name="Gao L.L."/>
            <person name="Harrison M.J."/>
            <person name="Huang W."/>
            <person name="Hurgobin B."/>
            <person name="Li S."/>
            <person name="Liu C.W."/>
            <person name="McGrath A."/>
            <person name="Morahan G."/>
            <person name="Murray J."/>
            <person name="Weller J."/>
            <person name="Jian J."/>
            <person name="Singh K.B."/>
        </authorList>
    </citation>
    <scope>NUCLEOTIDE SEQUENCE [LARGE SCALE GENOMIC DNA]</scope>
    <source>
        <strain evidence="2">cv. Tanjil</strain>
        <tissue evidence="1">Whole plant</tissue>
    </source>
</reference>
<dbReference type="AlphaFoldDB" id="A0A1J7IUH7"/>
<dbReference type="STRING" id="3871.A0A1J7IUH7"/>
<protein>
    <recommendedName>
        <fullName evidence="3">BTB domain-containing protein</fullName>
    </recommendedName>
</protein>
<dbReference type="PANTHER" id="PTHR32370">
    <property type="entry name" value="OS12G0117600 PROTEIN"/>
    <property type="match status" value="1"/>
</dbReference>
<dbReference type="Gramene" id="OIW18130">
    <property type="protein sequence ID" value="OIW18130"/>
    <property type="gene ID" value="TanjilG_22328"/>
</dbReference>
<accession>A0A1J7IUH7</accession>
<dbReference type="Proteomes" id="UP000188354">
    <property type="component" value="Chromosome LG01"/>
</dbReference>
<gene>
    <name evidence="1" type="ORF">TanjilG_22328</name>
</gene>
<organism evidence="1 2">
    <name type="scientific">Lupinus angustifolius</name>
    <name type="common">Narrow-leaved blue lupine</name>
    <dbReference type="NCBI Taxonomy" id="3871"/>
    <lineage>
        <taxon>Eukaryota</taxon>
        <taxon>Viridiplantae</taxon>
        <taxon>Streptophyta</taxon>
        <taxon>Embryophyta</taxon>
        <taxon>Tracheophyta</taxon>
        <taxon>Spermatophyta</taxon>
        <taxon>Magnoliopsida</taxon>
        <taxon>eudicotyledons</taxon>
        <taxon>Gunneridae</taxon>
        <taxon>Pentapetalae</taxon>
        <taxon>rosids</taxon>
        <taxon>fabids</taxon>
        <taxon>Fabales</taxon>
        <taxon>Fabaceae</taxon>
        <taxon>Papilionoideae</taxon>
        <taxon>50 kb inversion clade</taxon>
        <taxon>genistoids sensu lato</taxon>
        <taxon>core genistoids</taxon>
        <taxon>Genisteae</taxon>
        <taxon>Lupinus</taxon>
    </lineage>
</organism>
<proteinExistence type="predicted"/>
<evidence type="ECO:0008006" key="3">
    <source>
        <dbReference type="Google" id="ProtNLM"/>
    </source>
</evidence>
<sequence length="113" mass="12383">MVFTSYIGRVEVRTLFSNFGNLLKLENNPGGSEPFETILKIYYGLPIYVNPDNIAALRCASTSEVVGMIAKLEDGNLISKAEAFLTFVVLSSWKDTATVLKSCETLSPSLENV</sequence>
<dbReference type="InterPro" id="IPR043454">
    <property type="entry name" value="NPH3/RPT2-like"/>
</dbReference>
<name>A0A1J7IUH7_LUPAN</name>
<evidence type="ECO:0000313" key="2">
    <source>
        <dbReference type="Proteomes" id="UP000188354"/>
    </source>
</evidence>
<keyword evidence="2" id="KW-1185">Reference proteome</keyword>